<protein>
    <submittedName>
        <fullName evidence="1">Uncharacterized protein</fullName>
    </submittedName>
</protein>
<dbReference type="STRING" id="7395.A0A1A9UMU2"/>
<evidence type="ECO:0000313" key="2">
    <source>
        <dbReference type="Proteomes" id="UP000078200"/>
    </source>
</evidence>
<organism evidence="1 2">
    <name type="scientific">Glossina austeni</name>
    <name type="common">Savannah tsetse fly</name>
    <dbReference type="NCBI Taxonomy" id="7395"/>
    <lineage>
        <taxon>Eukaryota</taxon>
        <taxon>Metazoa</taxon>
        <taxon>Ecdysozoa</taxon>
        <taxon>Arthropoda</taxon>
        <taxon>Hexapoda</taxon>
        <taxon>Insecta</taxon>
        <taxon>Pterygota</taxon>
        <taxon>Neoptera</taxon>
        <taxon>Endopterygota</taxon>
        <taxon>Diptera</taxon>
        <taxon>Brachycera</taxon>
        <taxon>Muscomorpha</taxon>
        <taxon>Hippoboscoidea</taxon>
        <taxon>Glossinidae</taxon>
        <taxon>Glossina</taxon>
    </lineage>
</organism>
<proteinExistence type="predicted"/>
<sequence>MTPVEHSHVQHFAEDRQKLRAAVALSAIQRKQKKMNSIETTATAAAAATASAAGAKASLAARSVVIPRGNAGKVYRKLIKFHMFPLQSRGGRTLQNIRTLPCESITALCSSLRSMFERKSCSLHTAIFSINLKFLSTKSADCSRTLATSMFLKFPALVHTEVALTRDAGFIKLASVTVELTPTDIARLTGGTLDVCTVMQFVILELHVPIRVGPFAGFHVAADTILDSTI</sequence>
<keyword evidence="2" id="KW-1185">Reference proteome</keyword>
<evidence type="ECO:0000313" key="1">
    <source>
        <dbReference type="EnsemblMetazoa" id="GAUT009736-PA"/>
    </source>
</evidence>
<accession>A0A1A9UMU2</accession>
<dbReference type="AlphaFoldDB" id="A0A1A9UMU2"/>
<name>A0A1A9UMU2_GLOAU</name>
<dbReference type="VEuPathDB" id="VectorBase:GAUT009736"/>
<reference evidence="1" key="1">
    <citation type="submission" date="2020-05" db="UniProtKB">
        <authorList>
            <consortium name="EnsemblMetazoa"/>
        </authorList>
    </citation>
    <scope>IDENTIFICATION</scope>
    <source>
        <strain evidence="1">TTRI</strain>
    </source>
</reference>
<dbReference type="EnsemblMetazoa" id="GAUT009736-RA">
    <property type="protein sequence ID" value="GAUT009736-PA"/>
    <property type="gene ID" value="GAUT009736"/>
</dbReference>
<dbReference type="Proteomes" id="UP000078200">
    <property type="component" value="Unassembled WGS sequence"/>
</dbReference>